<proteinExistence type="predicted"/>
<organism evidence="1 2">
    <name type="scientific">Thelephora ganbajun</name>
    <name type="common">Ganba fungus</name>
    <dbReference type="NCBI Taxonomy" id="370292"/>
    <lineage>
        <taxon>Eukaryota</taxon>
        <taxon>Fungi</taxon>
        <taxon>Dikarya</taxon>
        <taxon>Basidiomycota</taxon>
        <taxon>Agaricomycotina</taxon>
        <taxon>Agaricomycetes</taxon>
        <taxon>Thelephorales</taxon>
        <taxon>Thelephoraceae</taxon>
        <taxon>Thelephora</taxon>
    </lineage>
</organism>
<reference evidence="1" key="2">
    <citation type="journal article" date="2020" name="Nat. Commun.">
        <title>Large-scale genome sequencing of mycorrhizal fungi provides insights into the early evolution of symbiotic traits.</title>
        <authorList>
            <person name="Miyauchi S."/>
            <person name="Kiss E."/>
            <person name="Kuo A."/>
            <person name="Drula E."/>
            <person name="Kohler A."/>
            <person name="Sanchez-Garcia M."/>
            <person name="Morin E."/>
            <person name="Andreopoulos B."/>
            <person name="Barry K.W."/>
            <person name="Bonito G."/>
            <person name="Buee M."/>
            <person name="Carver A."/>
            <person name="Chen C."/>
            <person name="Cichocki N."/>
            <person name="Clum A."/>
            <person name="Culley D."/>
            <person name="Crous P.W."/>
            <person name="Fauchery L."/>
            <person name="Girlanda M."/>
            <person name="Hayes R.D."/>
            <person name="Keri Z."/>
            <person name="LaButti K."/>
            <person name="Lipzen A."/>
            <person name="Lombard V."/>
            <person name="Magnuson J."/>
            <person name="Maillard F."/>
            <person name="Murat C."/>
            <person name="Nolan M."/>
            <person name="Ohm R.A."/>
            <person name="Pangilinan J."/>
            <person name="Pereira M.F."/>
            <person name="Perotto S."/>
            <person name="Peter M."/>
            <person name="Pfister S."/>
            <person name="Riley R."/>
            <person name="Sitrit Y."/>
            <person name="Stielow J.B."/>
            <person name="Szollosi G."/>
            <person name="Zifcakova L."/>
            <person name="Stursova M."/>
            <person name="Spatafora J.W."/>
            <person name="Tedersoo L."/>
            <person name="Vaario L.M."/>
            <person name="Yamada A."/>
            <person name="Yan M."/>
            <person name="Wang P."/>
            <person name="Xu J."/>
            <person name="Bruns T."/>
            <person name="Baldrian P."/>
            <person name="Vilgalys R."/>
            <person name="Dunand C."/>
            <person name="Henrissat B."/>
            <person name="Grigoriev I.V."/>
            <person name="Hibbett D."/>
            <person name="Nagy L.G."/>
            <person name="Martin F.M."/>
        </authorList>
    </citation>
    <scope>NUCLEOTIDE SEQUENCE</scope>
    <source>
        <strain evidence="1">P2</strain>
    </source>
</reference>
<accession>A0ACB6ZUY2</accession>
<sequence>MLSTSSPNPSCLEMSSSPGYFPMQCDRCGRELINMGCNKCSPPERFISPLDMQPTAGSPTRIARLEAHLAQRRREKNSGGFPKFSQLSLVIPLPINVGKHRSPRKMAFTSTVSHSLVQFRGFNGSLLKLSDGVSITDPSIVNGHHKPFARRVTEGQAFTVLTKFERHDGLIFLVGIPQMGNQIFPITRAPQKRHFSDAFAFISHGSLRPWKSAATQQCVYVVVLGVPSHRRTSRSSVMSSSTLTTRSQLL</sequence>
<dbReference type="EMBL" id="MU117964">
    <property type="protein sequence ID" value="KAF9653259.1"/>
    <property type="molecule type" value="Genomic_DNA"/>
</dbReference>
<gene>
    <name evidence="1" type="ORF">BDM02DRAFT_3257839</name>
</gene>
<reference evidence="1" key="1">
    <citation type="submission" date="2019-10" db="EMBL/GenBank/DDBJ databases">
        <authorList>
            <consortium name="DOE Joint Genome Institute"/>
            <person name="Kuo A."/>
            <person name="Miyauchi S."/>
            <person name="Kiss E."/>
            <person name="Drula E."/>
            <person name="Kohler A."/>
            <person name="Sanchez-Garcia M."/>
            <person name="Andreopoulos B."/>
            <person name="Barry K.W."/>
            <person name="Bonito G."/>
            <person name="Buee M."/>
            <person name="Carver A."/>
            <person name="Chen C."/>
            <person name="Cichocki N."/>
            <person name="Clum A."/>
            <person name="Culley D."/>
            <person name="Crous P.W."/>
            <person name="Fauchery L."/>
            <person name="Girlanda M."/>
            <person name="Hayes R."/>
            <person name="Keri Z."/>
            <person name="Labutti K."/>
            <person name="Lipzen A."/>
            <person name="Lombard V."/>
            <person name="Magnuson J."/>
            <person name="Maillard F."/>
            <person name="Morin E."/>
            <person name="Murat C."/>
            <person name="Nolan M."/>
            <person name="Ohm R."/>
            <person name="Pangilinan J."/>
            <person name="Pereira M."/>
            <person name="Perotto S."/>
            <person name="Peter M."/>
            <person name="Riley R."/>
            <person name="Sitrit Y."/>
            <person name="Stielow B."/>
            <person name="Szollosi G."/>
            <person name="Zifcakova L."/>
            <person name="Stursova M."/>
            <person name="Spatafora J.W."/>
            <person name="Tedersoo L."/>
            <person name="Vaario L.-M."/>
            <person name="Yamada A."/>
            <person name="Yan M."/>
            <person name="Wang P."/>
            <person name="Xu J."/>
            <person name="Bruns T."/>
            <person name="Baldrian P."/>
            <person name="Vilgalys R."/>
            <person name="Henrissat B."/>
            <person name="Grigoriev I.V."/>
            <person name="Hibbett D."/>
            <person name="Nagy L.G."/>
            <person name="Martin F.M."/>
        </authorList>
    </citation>
    <scope>NUCLEOTIDE SEQUENCE</scope>
    <source>
        <strain evidence="1">P2</strain>
    </source>
</reference>
<name>A0ACB6ZUY2_THEGA</name>
<evidence type="ECO:0000313" key="1">
    <source>
        <dbReference type="EMBL" id="KAF9653259.1"/>
    </source>
</evidence>
<dbReference type="Proteomes" id="UP000886501">
    <property type="component" value="Unassembled WGS sequence"/>
</dbReference>
<evidence type="ECO:0000313" key="2">
    <source>
        <dbReference type="Proteomes" id="UP000886501"/>
    </source>
</evidence>
<comment type="caution">
    <text evidence="1">The sequence shown here is derived from an EMBL/GenBank/DDBJ whole genome shotgun (WGS) entry which is preliminary data.</text>
</comment>
<protein>
    <submittedName>
        <fullName evidence="1">Uncharacterized protein</fullName>
    </submittedName>
</protein>
<keyword evidence="2" id="KW-1185">Reference proteome</keyword>